<dbReference type="GO" id="GO:0000166">
    <property type="term" value="F:nucleotide binding"/>
    <property type="evidence" value="ECO:0007669"/>
    <property type="project" value="UniProtKB-KW"/>
</dbReference>
<dbReference type="EMBL" id="CAJJDM010000136">
    <property type="protein sequence ID" value="CAD8107350.1"/>
    <property type="molecule type" value="Genomic_DNA"/>
</dbReference>
<dbReference type="GO" id="GO:0005096">
    <property type="term" value="F:GTPase activator activity"/>
    <property type="evidence" value="ECO:0007669"/>
    <property type="project" value="InterPro"/>
</dbReference>
<dbReference type="PANTHER" id="PTHR15440">
    <property type="entry name" value="XRP2 PROTEIN"/>
    <property type="match status" value="1"/>
</dbReference>
<keyword evidence="1" id="KW-0547">Nucleotide-binding</keyword>
<dbReference type="AlphaFoldDB" id="A0A8S1PVR9"/>
<keyword evidence="5" id="KW-1185">Reference proteome</keyword>
<accession>A0A8S1PVR9</accession>
<dbReference type="InterPro" id="IPR006599">
    <property type="entry name" value="CARP_motif"/>
</dbReference>
<comment type="caution">
    <text evidence="4">The sequence shown here is derived from an EMBL/GenBank/DDBJ whole genome shotgun (WGS) entry which is preliminary data.</text>
</comment>
<evidence type="ECO:0000259" key="3">
    <source>
        <dbReference type="PROSITE" id="PS51329"/>
    </source>
</evidence>
<evidence type="ECO:0000256" key="2">
    <source>
        <dbReference type="SAM" id="Coils"/>
    </source>
</evidence>
<dbReference type="Pfam" id="PF07986">
    <property type="entry name" value="TBCC"/>
    <property type="match status" value="1"/>
</dbReference>
<dbReference type="InterPro" id="IPR012945">
    <property type="entry name" value="Tubulin-bd_cofactor_C_dom"/>
</dbReference>
<dbReference type="PANTHER" id="PTHR15440:SF0">
    <property type="entry name" value="PROTEIN XRP2"/>
    <property type="match status" value="1"/>
</dbReference>
<gene>
    <name evidence="4" type="ORF">PPRIM_AZ9-3.1.T1330124</name>
</gene>
<dbReference type="GO" id="GO:0006892">
    <property type="term" value="P:post-Golgi vesicle-mediated transport"/>
    <property type="evidence" value="ECO:0007669"/>
    <property type="project" value="TreeGrafter"/>
</dbReference>
<dbReference type="GO" id="GO:0005929">
    <property type="term" value="C:cilium"/>
    <property type="evidence" value="ECO:0007669"/>
    <property type="project" value="TreeGrafter"/>
</dbReference>
<evidence type="ECO:0000313" key="5">
    <source>
        <dbReference type="Proteomes" id="UP000688137"/>
    </source>
</evidence>
<reference evidence="4" key="1">
    <citation type="submission" date="2021-01" db="EMBL/GenBank/DDBJ databases">
        <authorList>
            <consortium name="Genoscope - CEA"/>
            <person name="William W."/>
        </authorList>
    </citation>
    <scope>NUCLEOTIDE SEQUENCE</scope>
</reference>
<dbReference type="InterPro" id="IPR039093">
    <property type="entry name" value="XRP2"/>
</dbReference>
<evidence type="ECO:0000313" key="4">
    <source>
        <dbReference type="EMBL" id="CAD8107350.1"/>
    </source>
</evidence>
<dbReference type="InterPro" id="IPR017901">
    <property type="entry name" value="C-CAP_CF_C-like"/>
</dbReference>
<proteinExistence type="predicted"/>
<protein>
    <recommendedName>
        <fullName evidence="3">C-CAP/cofactor C-like domain-containing protein</fullName>
    </recommendedName>
</protein>
<dbReference type="SMART" id="SM00673">
    <property type="entry name" value="CARP"/>
    <property type="match status" value="2"/>
</dbReference>
<dbReference type="PROSITE" id="PS51329">
    <property type="entry name" value="C_CAP_COFACTOR_C"/>
    <property type="match status" value="1"/>
</dbReference>
<keyword evidence="2" id="KW-0175">Coiled coil</keyword>
<feature type="coiled-coil region" evidence="2">
    <location>
        <begin position="290"/>
        <end position="324"/>
    </location>
</feature>
<feature type="domain" description="C-CAP/cofactor C-like" evidence="3">
    <location>
        <begin position="1"/>
        <end position="149"/>
    </location>
</feature>
<dbReference type="GO" id="GO:1990075">
    <property type="term" value="C:periciliary membrane compartment"/>
    <property type="evidence" value="ECO:0007669"/>
    <property type="project" value="TreeGrafter"/>
</dbReference>
<organism evidence="4 5">
    <name type="scientific">Paramecium primaurelia</name>
    <dbReference type="NCBI Taxonomy" id="5886"/>
    <lineage>
        <taxon>Eukaryota</taxon>
        <taxon>Sar</taxon>
        <taxon>Alveolata</taxon>
        <taxon>Ciliophora</taxon>
        <taxon>Intramacronucleata</taxon>
        <taxon>Oligohymenophorea</taxon>
        <taxon>Peniculida</taxon>
        <taxon>Parameciidae</taxon>
        <taxon>Paramecium</taxon>
    </lineage>
</organism>
<evidence type="ECO:0000256" key="1">
    <source>
        <dbReference type="ARBA" id="ARBA00022741"/>
    </source>
</evidence>
<dbReference type="Proteomes" id="UP000688137">
    <property type="component" value="Unassembled WGS sequence"/>
</dbReference>
<sequence length="392" mass="44708">MKAKLNREDYQFRKKTGQELIKYPGQLNGLDFVISNCEECTIYICDHAAQIFVDLSKNCKIYIGPVEGSIFVRKCENIQISAASSQFRVSNSNNIQCFVYTSSDPALEKSTGITFAPYNFAYPGIKDDFEKAKLDPTNNKWSEVFDFTPNAEISNWTLLHPSQFNLVSKSIEGLEDPGQCPVPISTTYGGSCTKKIILGSADQKVNGLELDFLMGKENVKNLQQLSDENRVYLETQLKSTNQNQSQGQQNLIQGNYEEFIFDQESVKSTEPQINMQSQTTFNAFDDIITENQVNKQNANINQQMQKDEIERKQKEQKRKQAQEYLKKFMSDFAEIANQRKIQNRAIVKEKVQQEQGWKTVVTNIDLKDNGGVKDVSKMAQAIKNKLMDELKK</sequence>
<dbReference type="OMA" id="QELIKYP"/>
<name>A0A8S1PVR9_PARPR</name>